<comment type="caution">
    <text evidence="1">The sequence shown here is derived from an EMBL/GenBank/DDBJ whole genome shotgun (WGS) entry which is preliminary data.</text>
</comment>
<name>A0ABW3QL52_9BACT</name>
<dbReference type="InterPro" id="IPR013783">
    <property type="entry name" value="Ig-like_fold"/>
</dbReference>
<dbReference type="InterPro" id="IPR035986">
    <property type="entry name" value="PKD_dom_sf"/>
</dbReference>
<keyword evidence="2" id="KW-1185">Reference proteome</keyword>
<gene>
    <name evidence="1" type="ORF">ACFQ4C_22780</name>
</gene>
<dbReference type="InterPro" id="IPR026341">
    <property type="entry name" value="T9SS_type_B"/>
</dbReference>
<sequence length="672" mass="73163">MSVSRKWSAGLSRAVRQRVRFFLTGLCIGVVLNTLVQTNVAWAQDWCANPPAAAAKGGFTVSAQKGCAPFTVTVKNTTNSPDNLFLYVYDYQGGDPVASKSGVADITHVYTRPGKYKILQIGNVNTGSVACQEIEVVDAIPPNFAAYSCADMKVIVKITRDAVAEPYDDFKIDWNDGSPIETVSKVGEEDILATHTYQNKRAYQIKVSGNYQGINCGGGSFQQVTPLLSTEFTNPVITKLTTTGTNVTLQVQAGAQQAVTLYQKDSSGAYVARAISRIGNGSLVATDITTHPTCFKVVSQNACGEKFESEEVCSIGVRVEAREKENEVIWNAPGNPTNFQQYTVTKNNGVLRTFNGFTTTSVVDSDGITCNEDYCYQVTALSGSVEIVSDAVCVKAASSTPPPPFTTVQVSVNGDNRIDLRSIPPIPTSQSPSYRMIIFRQDQPGGAFVQTSMEVDRNIHQDGDVQPQQQSYCYQVVYQSACGVSSEPSKTVCTILLNSKTATTINWTGDAPFADEAIDRYIIEKVDGSGAVLEEIAVGLDTSYEPVQDDPSVLEIRFRVKAVSKSGAISYSNFYTYLFPQEQRLFVPDAFTPNGDGTNDLLEVKGSTNFQSMQLTVYNRWGEVVFRTENREGWDGTINGQPAQPGTYAYRINVVNVEGKKTEKTGSVLLIR</sequence>
<protein>
    <submittedName>
        <fullName evidence="1">Gliding motility-associated C-terminal domain-containing protein</fullName>
    </submittedName>
</protein>
<evidence type="ECO:0000313" key="1">
    <source>
        <dbReference type="EMBL" id="MFD1143968.1"/>
    </source>
</evidence>
<dbReference type="NCBIfam" id="TIGR04131">
    <property type="entry name" value="Bac_Flav_CTERM"/>
    <property type="match status" value="1"/>
</dbReference>
<dbReference type="SUPFAM" id="SSF49299">
    <property type="entry name" value="PKD domain"/>
    <property type="match status" value="1"/>
</dbReference>
<organism evidence="1 2">
    <name type="scientific">Larkinella insperata</name>
    <dbReference type="NCBI Taxonomy" id="332158"/>
    <lineage>
        <taxon>Bacteria</taxon>
        <taxon>Pseudomonadati</taxon>
        <taxon>Bacteroidota</taxon>
        <taxon>Cytophagia</taxon>
        <taxon>Cytophagales</taxon>
        <taxon>Spirosomataceae</taxon>
        <taxon>Larkinella</taxon>
    </lineage>
</organism>
<accession>A0ABW3QL52</accession>
<evidence type="ECO:0000313" key="2">
    <source>
        <dbReference type="Proteomes" id="UP001597116"/>
    </source>
</evidence>
<dbReference type="EMBL" id="JBHTLP010000019">
    <property type="protein sequence ID" value="MFD1143968.1"/>
    <property type="molecule type" value="Genomic_DNA"/>
</dbReference>
<dbReference type="Gene3D" id="2.60.40.10">
    <property type="entry name" value="Immunoglobulins"/>
    <property type="match status" value="1"/>
</dbReference>
<dbReference type="Proteomes" id="UP001597116">
    <property type="component" value="Unassembled WGS sequence"/>
</dbReference>
<dbReference type="RefSeq" id="WP_265993497.1">
    <property type="nucleotide sequence ID" value="NZ_CP110973.1"/>
</dbReference>
<dbReference type="Pfam" id="PF13585">
    <property type="entry name" value="CHU_C"/>
    <property type="match status" value="1"/>
</dbReference>
<proteinExistence type="predicted"/>
<reference evidence="2" key="1">
    <citation type="journal article" date="2019" name="Int. J. Syst. Evol. Microbiol.">
        <title>The Global Catalogue of Microorganisms (GCM) 10K type strain sequencing project: providing services to taxonomists for standard genome sequencing and annotation.</title>
        <authorList>
            <consortium name="The Broad Institute Genomics Platform"/>
            <consortium name="The Broad Institute Genome Sequencing Center for Infectious Disease"/>
            <person name="Wu L."/>
            <person name="Ma J."/>
        </authorList>
    </citation>
    <scope>NUCLEOTIDE SEQUENCE [LARGE SCALE GENOMIC DNA]</scope>
    <source>
        <strain evidence="2">CCUG 55608</strain>
    </source>
</reference>